<evidence type="ECO:0000256" key="1">
    <source>
        <dbReference type="SAM" id="Phobius"/>
    </source>
</evidence>
<dbReference type="Proteomes" id="UP001139462">
    <property type="component" value="Unassembled WGS sequence"/>
</dbReference>
<feature type="domain" description="DUF1648" evidence="2">
    <location>
        <begin position="23"/>
        <end position="69"/>
    </location>
</feature>
<dbReference type="InterPro" id="IPR012867">
    <property type="entry name" value="DUF1648"/>
</dbReference>
<dbReference type="EMBL" id="JAIRBB010000002">
    <property type="protein sequence ID" value="MCG2430423.1"/>
    <property type="molecule type" value="Genomic_DNA"/>
</dbReference>
<sequence>MTRPKIKIEKTTIDKFIEVITFLLIIASTILIGYFYNQLPEKIAIHFNWPSKDENGFGAKSVLWTSPIICGVITLAVFKLNQYPWIFNYPTEINDKNARYNYKQATLMLRIVGLLIALLCITVTVLSLLDGLEIENNLDNYLTPLFPILLVATPIFFAIRILIFNKK</sequence>
<dbReference type="AlphaFoldDB" id="A0A9X1U5B9"/>
<protein>
    <submittedName>
        <fullName evidence="3">DUF1648 domain-containing protein</fullName>
    </submittedName>
</protein>
<comment type="caution">
    <text evidence="3">The sequence shown here is derived from an EMBL/GenBank/DDBJ whole genome shotgun (WGS) entry which is preliminary data.</text>
</comment>
<feature type="transmembrane region" description="Helical" evidence="1">
    <location>
        <begin position="107"/>
        <end position="129"/>
    </location>
</feature>
<accession>A0A9X1U5B9</accession>
<feature type="transmembrane region" description="Helical" evidence="1">
    <location>
        <begin position="141"/>
        <end position="163"/>
    </location>
</feature>
<feature type="transmembrane region" description="Helical" evidence="1">
    <location>
        <begin position="16"/>
        <end position="37"/>
    </location>
</feature>
<proteinExistence type="predicted"/>
<reference evidence="3" key="1">
    <citation type="submission" date="2021-09" db="EMBL/GenBank/DDBJ databases">
        <title>Genome of Aequorivita sp. strain F64183.</title>
        <authorList>
            <person name="Wang Y."/>
        </authorList>
    </citation>
    <scope>NUCLEOTIDE SEQUENCE</scope>
    <source>
        <strain evidence="3">F64183</strain>
    </source>
</reference>
<evidence type="ECO:0000313" key="4">
    <source>
        <dbReference type="Proteomes" id="UP001139462"/>
    </source>
</evidence>
<keyword evidence="1" id="KW-0472">Membrane</keyword>
<evidence type="ECO:0000313" key="3">
    <source>
        <dbReference type="EMBL" id="MCG2430423.1"/>
    </source>
</evidence>
<keyword evidence="1" id="KW-1133">Transmembrane helix</keyword>
<keyword evidence="4" id="KW-1185">Reference proteome</keyword>
<name>A0A9X1U5B9_9FLAO</name>
<dbReference type="Pfam" id="PF07853">
    <property type="entry name" value="DUF1648"/>
    <property type="match status" value="1"/>
</dbReference>
<feature type="transmembrane region" description="Helical" evidence="1">
    <location>
        <begin position="57"/>
        <end position="78"/>
    </location>
</feature>
<gene>
    <name evidence="3" type="ORF">K8344_04770</name>
</gene>
<dbReference type="RefSeq" id="WP_237607114.1">
    <property type="nucleotide sequence ID" value="NZ_JAIRBB010000002.1"/>
</dbReference>
<keyword evidence="1" id="KW-0812">Transmembrane</keyword>
<organism evidence="3 4">
    <name type="scientific">Aequorivita xiaoshiensis</name>
    <dbReference type="NCBI Taxonomy" id="2874476"/>
    <lineage>
        <taxon>Bacteria</taxon>
        <taxon>Pseudomonadati</taxon>
        <taxon>Bacteroidota</taxon>
        <taxon>Flavobacteriia</taxon>
        <taxon>Flavobacteriales</taxon>
        <taxon>Flavobacteriaceae</taxon>
        <taxon>Aequorivita</taxon>
    </lineage>
</organism>
<evidence type="ECO:0000259" key="2">
    <source>
        <dbReference type="Pfam" id="PF07853"/>
    </source>
</evidence>